<keyword evidence="3" id="KW-1185">Reference proteome</keyword>
<evidence type="ECO:0008006" key="4">
    <source>
        <dbReference type="Google" id="ProtNLM"/>
    </source>
</evidence>
<feature type="compositionally biased region" description="Basic residues" evidence="1">
    <location>
        <begin position="249"/>
        <end position="258"/>
    </location>
</feature>
<proteinExistence type="predicted"/>
<dbReference type="OrthoDB" id="3366546at2759"/>
<evidence type="ECO:0000313" key="3">
    <source>
        <dbReference type="Proteomes" id="UP000283269"/>
    </source>
</evidence>
<dbReference type="Proteomes" id="UP000283269">
    <property type="component" value="Unassembled WGS sequence"/>
</dbReference>
<feature type="compositionally biased region" description="Basic and acidic residues" evidence="1">
    <location>
        <begin position="239"/>
        <end position="248"/>
    </location>
</feature>
<feature type="region of interest" description="Disordered" evidence="1">
    <location>
        <begin position="201"/>
        <end position="369"/>
    </location>
</feature>
<protein>
    <recommendedName>
        <fullName evidence="4">G-patch domain-containing protein</fullName>
    </recommendedName>
</protein>
<feature type="compositionally biased region" description="Basic residues" evidence="1">
    <location>
        <begin position="228"/>
        <end position="238"/>
    </location>
</feature>
<organism evidence="2 3">
    <name type="scientific">Psilocybe cyanescens</name>
    <dbReference type="NCBI Taxonomy" id="93625"/>
    <lineage>
        <taxon>Eukaryota</taxon>
        <taxon>Fungi</taxon>
        <taxon>Dikarya</taxon>
        <taxon>Basidiomycota</taxon>
        <taxon>Agaricomycotina</taxon>
        <taxon>Agaricomycetes</taxon>
        <taxon>Agaricomycetidae</taxon>
        <taxon>Agaricales</taxon>
        <taxon>Agaricineae</taxon>
        <taxon>Strophariaceae</taxon>
        <taxon>Psilocybe</taxon>
    </lineage>
</organism>
<reference evidence="2 3" key="1">
    <citation type="journal article" date="2018" name="Evol. Lett.">
        <title>Horizontal gene cluster transfer increased hallucinogenic mushroom diversity.</title>
        <authorList>
            <person name="Reynolds H.T."/>
            <person name="Vijayakumar V."/>
            <person name="Gluck-Thaler E."/>
            <person name="Korotkin H.B."/>
            <person name="Matheny P.B."/>
            <person name="Slot J.C."/>
        </authorList>
    </citation>
    <scope>NUCLEOTIDE SEQUENCE [LARGE SCALE GENOMIC DNA]</scope>
    <source>
        <strain evidence="2 3">2631</strain>
    </source>
</reference>
<accession>A0A409X333</accession>
<dbReference type="EMBL" id="NHYD01002743">
    <property type="protein sequence ID" value="PPQ85154.1"/>
    <property type="molecule type" value="Genomic_DNA"/>
</dbReference>
<evidence type="ECO:0000313" key="2">
    <source>
        <dbReference type="EMBL" id="PPQ85154.1"/>
    </source>
</evidence>
<dbReference type="InParanoid" id="A0A409X333"/>
<feature type="compositionally biased region" description="Basic and acidic residues" evidence="1">
    <location>
        <begin position="318"/>
        <end position="335"/>
    </location>
</feature>
<feature type="compositionally biased region" description="Basic residues" evidence="1">
    <location>
        <begin position="291"/>
        <end position="306"/>
    </location>
</feature>
<name>A0A409X333_PSICY</name>
<feature type="compositionally biased region" description="Basic and acidic residues" evidence="1">
    <location>
        <begin position="342"/>
        <end position="352"/>
    </location>
</feature>
<sequence length="369" mass="41390">MPLEAHDYLVAQGWGGKGTGLRQGAISRPLAIPMKKNLSGLGKDRDEAFPFWDHLYTAAAKSITIKYVSDDEGEGEEASTSNVIPLKKTSTGIFSTRRPIEGSPADSGNTTPNEADSDTQTPRLSLMAQAQREGAKRRLYAKFFRGPVLGPETIAEEEKRLATLVLEAYEKRNSTVQSMTVKEHIEIQTATDKMVIDLEVSNSSEKKRKSGDAGDAGFGEEEDEASRKERKRRRKEEKRKKEDKDGAKLKRRKEKKEKKQTGGGSPEDIQLSSSKHTKGHKISSDAANKLEHRRKKEERRRIKALRKQLSVVEIDPPLEEKVISERAESKAPKEKRSSRKALKVDAEETQKSDKKKKKRKRDDHSGDSS</sequence>
<gene>
    <name evidence="2" type="ORF">CVT25_004161</name>
</gene>
<feature type="region of interest" description="Disordered" evidence="1">
    <location>
        <begin position="93"/>
        <end position="123"/>
    </location>
</feature>
<evidence type="ECO:0000256" key="1">
    <source>
        <dbReference type="SAM" id="MobiDB-lite"/>
    </source>
</evidence>
<dbReference type="STRING" id="93625.A0A409X333"/>
<comment type="caution">
    <text evidence="2">The sequence shown here is derived from an EMBL/GenBank/DDBJ whole genome shotgun (WGS) entry which is preliminary data.</text>
</comment>
<feature type="compositionally biased region" description="Polar residues" evidence="1">
    <location>
        <begin position="106"/>
        <end position="123"/>
    </location>
</feature>
<dbReference type="AlphaFoldDB" id="A0A409X333"/>